<sequence>MDTLPLQFRQSNLDALLTYAVSNVDGIIQCSPPKKHYQHMLLPSLQSFITTMYKRCHLTPTVLIIALIYLDRLKCNLPNQARGEFDTHYKLFLAAILLASKYIEDHNRLTKSIYRAVAPLYGPRDLAEMERSFLAIVNFNLYVDLDHVHEYTQERKEFFGLELDLNEKLAL</sequence>
<dbReference type="InterPro" id="IPR036915">
    <property type="entry name" value="Cyclin-like_sf"/>
</dbReference>
<dbReference type="GO" id="GO:0000307">
    <property type="term" value="C:cyclin-dependent protein kinase holoenzyme complex"/>
    <property type="evidence" value="ECO:0007669"/>
    <property type="project" value="TreeGrafter"/>
</dbReference>
<evidence type="ECO:0000313" key="2">
    <source>
        <dbReference type="EMBL" id="KAG2220820.1"/>
    </source>
</evidence>
<dbReference type="AlphaFoldDB" id="A0A8H7VHL4"/>
<dbReference type="Gene3D" id="1.10.472.10">
    <property type="entry name" value="Cyclin-like"/>
    <property type="match status" value="1"/>
</dbReference>
<dbReference type="EMBL" id="JAEPRB010000128">
    <property type="protein sequence ID" value="KAG2220820.1"/>
    <property type="molecule type" value="Genomic_DNA"/>
</dbReference>
<dbReference type="SUPFAM" id="SSF47954">
    <property type="entry name" value="Cyclin-like"/>
    <property type="match status" value="1"/>
</dbReference>
<feature type="domain" description="Cyclin N-terminal" evidence="1">
    <location>
        <begin position="38"/>
        <end position="141"/>
    </location>
</feature>
<dbReference type="OrthoDB" id="10250320at2759"/>
<dbReference type="CDD" id="cd20557">
    <property type="entry name" value="CYCLIN_ScPCL1-like"/>
    <property type="match status" value="1"/>
</dbReference>
<dbReference type="Pfam" id="PF00134">
    <property type="entry name" value="Cyclin_N"/>
    <property type="match status" value="1"/>
</dbReference>
<dbReference type="PANTHER" id="PTHR15615:SF108">
    <property type="entry name" value="PROTEIN CNPPD1"/>
    <property type="match status" value="1"/>
</dbReference>
<proteinExistence type="predicted"/>
<evidence type="ECO:0000313" key="3">
    <source>
        <dbReference type="Proteomes" id="UP000646827"/>
    </source>
</evidence>
<dbReference type="PANTHER" id="PTHR15615">
    <property type="match status" value="1"/>
</dbReference>
<dbReference type="Proteomes" id="UP000646827">
    <property type="component" value="Unassembled WGS sequence"/>
</dbReference>
<evidence type="ECO:0000259" key="1">
    <source>
        <dbReference type="Pfam" id="PF00134"/>
    </source>
</evidence>
<reference evidence="2 3" key="1">
    <citation type="submission" date="2020-12" db="EMBL/GenBank/DDBJ databases">
        <title>Metabolic potential, ecology and presence of endohyphal bacteria is reflected in genomic diversity of Mucoromycotina.</title>
        <authorList>
            <person name="Muszewska A."/>
            <person name="Okrasinska A."/>
            <person name="Steczkiewicz K."/>
            <person name="Drgas O."/>
            <person name="Orlowska M."/>
            <person name="Perlinska-Lenart U."/>
            <person name="Aleksandrzak-Piekarczyk T."/>
            <person name="Szatraj K."/>
            <person name="Zielenkiewicz U."/>
            <person name="Pilsyk S."/>
            <person name="Malc E."/>
            <person name="Mieczkowski P."/>
            <person name="Kruszewska J.S."/>
            <person name="Biernat P."/>
            <person name="Pawlowska J."/>
        </authorList>
    </citation>
    <scope>NUCLEOTIDE SEQUENCE [LARGE SCALE GENOMIC DNA]</scope>
    <source>
        <strain evidence="2 3">CBS 142.35</strain>
    </source>
</reference>
<dbReference type="InterPro" id="IPR013922">
    <property type="entry name" value="Cyclin_PHO80-like"/>
</dbReference>
<organism evidence="2 3">
    <name type="scientific">Circinella minor</name>
    <dbReference type="NCBI Taxonomy" id="1195481"/>
    <lineage>
        <taxon>Eukaryota</taxon>
        <taxon>Fungi</taxon>
        <taxon>Fungi incertae sedis</taxon>
        <taxon>Mucoromycota</taxon>
        <taxon>Mucoromycotina</taxon>
        <taxon>Mucoromycetes</taxon>
        <taxon>Mucorales</taxon>
        <taxon>Lichtheimiaceae</taxon>
        <taxon>Circinella</taxon>
    </lineage>
</organism>
<dbReference type="GO" id="GO:0019901">
    <property type="term" value="F:protein kinase binding"/>
    <property type="evidence" value="ECO:0007669"/>
    <property type="project" value="InterPro"/>
</dbReference>
<gene>
    <name evidence="2" type="ORF">INT45_004481</name>
</gene>
<dbReference type="GO" id="GO:0005634">
    <property type="term" value="C:nucleus"/>
    <property type="evidence" value="ECO:0007669"/>
    <property type="project" value="TreeGrafter"/>
</dbReference>
<name>A0A8H7VHL4_9FUNG</name>
<protein>
    <recommendedName>
        <fullName evidence="1">Cyclin N-terminal domain-containing protein</fullName>
    </recommendedName>
</protein>
<dbReference type="InterPro" id="IPR006671">
    <property type="entry name" value="Cyclin_N"/>
</dbReference>
<keyword evidence="3" id="KW-1185">Reference proteome</keyword>
<dbReference type="GO" id="GO:0016538">
    <property type="term" value="F:cyclin-dependent protein serine/threonine kinase regulator activity"/>
    <property type="evidence" value="ECO:0007669"/>
    <property type="project" value="TreeGrafter"/>
</dbReference>
<feature type="non-terminal residue" evidence="2">
    <location>
        <position position="1"/>
    </location>
</feature>
<comment type="caution">
    <text evidence="2">The sequence shown here is derived from an EMBL/GenBank/DDBJ whole genome shotgun (WGS) entry which is preliminary data.</text>
</comment>
<accession>A0A8H7VHL4</accession>